<evidence type="ECO:0000256" key="1">
    <source>
        <dbReference type="ARBA" id="ARBA00023002"/>
    </source>
</evidence>
<evidence type="ECO:0000259" key="2">
    <source>
        <dbReference type="Pfam" id="PF08022"/>
    </source>
</evidence>
<dbReference type="PANTHER" id="PTHR11972">
    <property type="entry name" value="NADPH OXIDASE"/>
    <property type="match status" value="1"/>
</dbReference>
<feature type="domain" description="FAD-binding 8" evidence="2">
    <location>
        <begin position="19"/>
        <end position="75"/>
    </location>
</feature>
<dbReference type="AlphaFoldDB" id="A0A426Z3F2"/>
<reference evidence="3 4" key="1">
    <citation type="journal article" date="2014" name="Agronomy (Basel)">
        <title>A Draft Genome Sequence for Ensete ventricosum, the Drought-Tolerant Tree Against Hunger.</title>
        <authorList>
            <person name="Harrison J."/>
            <person name="Moore K.A."/>
            <person name="Paszkiewicz K."/>
            <person name="Jones T."/>
            <person name="Grant M."/>
            <person name="Ambacheew D."/>
            <person name="Muzemil S."/>
            <person name="Studholme D.J."/>
        </authorList>
    </citation>
    <scope>NUCLEOTIDE SEQUENCE [LARGE SCALE GENOMIC DNA]</scope>
</reference>
<dbReference type="SUPFAM" id="SSF63380">
    <property type="entry name" value="Riboflavin synthase domain-like"/>
    <property type="match status" value="1"/>
</dbReference>
<keyword evidence="1" id="KW-0560">Oxidoreductase</keyword>
<proteinExistence type="predicted"/>
<gene>
    <name evidence="3" type="ORF">B296_00023368</name>
</gene>
<sequence>MYISVPLLLYVGERNLRAFRSKAYSVKILKLNHYTFHFNRHPFSITSAPGDEYLSVHIRTSGDWTQELKRIFIESYFSPHSMGRASLNELGSSEQRR</sequence>
<comment type="caution">
    <text evidence="3">The sequence shown here is derived from an EMBL/GenBank/DDBJ whole genome shotgun (WGS) entry which is preliminary data.</text>
</comment>
<dbReference type="GO" id="GO:0016174">
    <property type="term" value="F:NAD(P)H oxidase H2O2-forming activity"/>
    <property type="evidence" value="ECO:0007669"/>
    <property type="project" value="TreeGrafter"/>
</dbReference>
<name>A0A426Z3F2_ENSVE</name>
<protein>
    <recommendedName>
        <fullName evidence="2">FAD-binding 8 domain-containing protein</fullName>
    </recommendedName>
</protein>
<dbReference type="PANTHER" id="PTHR11972:SF44">
    <property type="entry name" value="RESPIRATORY BURST OXIDASE HOMOLOG PROTEIN E"/>
    <property type="match status" value="1"/>
</dbReference>
<dbReference type="GO" id="GO:0005886">
    <property type="term" value="C:plasma membrane"/>
    <property type="evidence" value="ECO:0007669"/>
    <property type="project" value="TreeGrafter"/>
</dbReference>
<accession>A0A426Z3F2</accession>
<evidence type="ECO:0000313" key="4">
    <source>
        <dbReference type="Proteomes" id="UP000287651"/>
    </source>
</evidence>
<dbReference type="EMBL" id="AMZH03008641">
    <property type="protein sequence ID" value="RRT58507.1"/>
    <property type="molecule type" value="Genomic_DNA"/>
</dbReference>
<dbReference type="InterPro" id="IPR013112">
    <property type="entry name" value="FAD-bd_8"/>
</dbReference>
<evidence type="ECO:0000313" key="3">
    <source>
        <dbReference type="EMBL" id="RRT58507.1"/>
    </source>
</evidence>
<dbReference type="Pfam" id="PF08022">
    <property type="entry name" value="FAD_binding_8"/>
    <property type="match status" value="1"/>
</dbReference>
<organism evidence="3 4">
    <name type="scientific">Ensete ventricosum</name>
    <name type="common">Abyssinian banana</name>
    <name type="synonym">Musa ensete</name>
    <dbReference type="NCBI Taxonomy" id="4639"/>
    <lineage>
        <taxon>Eukaryota</taxon>
        <taxon>Viridiplantae</taxon>
        <taxon>Streptophyta</taxon>
        <taxon>Embryophyta</taxon>
        <taxon>Tracheophyta</taxon>
        <taxon>Spermatophyta</taxon>
        <taxon>Magnoliopsida</taxon>
        <taxon>Liliopsida</taxon>
        <taxon>Zingiberales</taxon>
        <taxon>Musaceae</taxon>
        <taxon>Ensete</taxon>
    </lineage>
</organism>
<dbReference type="Proteomes" id="UP000287651">
    <property type="component" value="Unassembled WGS sequence"/>
</dbReference>
<dbReference type="InterPro" id="IPR050369">
    <property type="entry name" value="RBOH/FRE"/>
</dbReference>
<dbReference type="InterPro" id="IPR017938">
    <property type="entry name" value="Riboflavin_synthase-like_b-brl"/>
</dbReference>